<keyword evidence="2" id="KW-1185">Reference proteome</keyword>
<reference evidence="1" key="1">
    <citation type="submission" date="2020-05" db="EMBL/GenBank/DDBJ databases">
        <title>Large-scale comparative analyses of tick genomes elucidate their genetic diversity and vector capacities.</title>
        <authorList>
            <person name="Jia N."/>
            <person name="Wang J."/>
            <person name="Shi W."/>
            <person name="Du L."/>
            <person name="Sun Y."/>
            <person name="Zhan W."/>
            <person name="Jiang J."/>
            <person name="Wang Q."/>
            <person name="Zhang B."/>
            <person name="Ji P."/>
            <person name="Sakyi L.B."/>
            <person name="Cui X."/>
            <person name="Yuan T."/>
            <person name="Jiang B."/>
            <person name="Yang W."/>
            <person name="Lam T.T.-Y."/>
            <person name="Chang Q."/>
            <person name="Ding S."/>
            <person name="Wang X."/>
            <person name="Zhu J."/>
            <person name="Ruan X."/>
            <person name="Zhao L."/>
            <person name="Wei J."/>
            <person name="Que T."/>
            <person name="Du C."/>
            <person name="Cheng J."/>
            <person name="Dai P."/>
            <person name="Han X."/>
            <person name="Huang E."/>
            <person name="Gao Y."/>
            <person name="Liu J."/>
            <person name="Shao H."/>
            <person name="Ye R."/>
            <person name="Li L."/>
            <person name="Wei W."/>
            <person name="Wang X."/>
            <person name="Wang C."/>
            <person name="Yang T."/>
            <person name="Huo Q."/>
            <person name="Li W."/>
            <person name="Guo W."/>
            <person name="Chen H."/>
            <person name="Zhou L."/>
            <person name="Ni X."/>
            <person name="Tian J."/>
            <person name="Zhou Y."/>
            <person name="Sheng Y."/>
            <person name="Liu T."/>
            <person name="Pan Y."/>
            <person name="Xia L."/>
            <person name="Li J."/>
            <person name="Zhao F."/>
            <person name="Cao W."/>
        </authorList>
    </citation>
    <scope>NUCLEOTIDE SEQUENCE</scope>
    <source>
        <strain evidence="1">Hyas-2018</strain>
    </source>
</reference>
<protein>
    <submittedName>
        <fullName evidence="1">Uncharacterized protein</fullName>
    </submittedName>
</protein>
<dbReference type="Proteomes" id="UP000821845">
    <property type="component" value="Chromosome 10"/>
</dbReference>
<comment type="caution">
    <text evidence="1">The sequence shown here is derived from an EMBL/GenBank/DDBJ whole genome shotgun (WGS) entry which is preliminary data.</text>
</comment>
<organism evidence="1 2">
    <name type="scientific">Hyalomma asiaticum</name>
    <name type="common">Tick</name>
    <dbReference type="NCBI Taxonomy" id="266040"/>
    <lineage>
        <taxon>Eukaryota</taxon>
        <taxon>Metazoa</taxon>
        <taxon>Ecdysozoa</taxon>
        <taxon>Arthropoda</taxon>
        <taxon>Chelicerata</taxon>
        <taxon>Arachnida</taxon>
        <taxon>Acari</taxon>
        <taxon>Parasitiformes</taxon>
        <taxon>Ixodida</taxon>
        <taxon>Ixodoidea</taxon>
        <taxon>Ixodidae</taxon>
        <taxon>Hyalomminae</taxon>
        <taxon>Hyalomma</taxon>
    </lineage>
</organism>
<sequence>MDEAEAATPSSSARDVPSMLPTRMRPRRNASLSKPPGSVPGPRINSVRRRGAYGLRGKSTRGRRRGRPTTSRDRKVPPLASEWTQWRRRGRPPSTLRRWAPPVQVSSSSGEEDAQDDDGVGKIDEDGRAEEEGEHCNSEDTKQERREAALEVALCRFVTAVVSKVTLPSGGPARHPPSLKTEMQVDASDGDTLFLLGLRGLMSKLDAETKSRTQIDILRILHERVADAEARRPEPCDDNEGEGRADDATTAGDVERSSPITVE</sequence>
<gene>
    <name evidence="1" type="ORF">HPB50_001764</name>
</gene>
<name>A0ACB7T5P8_HYAAI</name>
<evidence type="ECO:0000313" key="1">
    <source>
        <dbReference type="EMBL" id="KAH6942195.1"/>
    </source>
</evidence>
<evidence type="ECO:0000313" key="2">
    <source>
        <dbReference type="Proteomes" id="UP000821845"/>
    </source>
</evidence>
<accession>A0ACB7T5P8</accession>
<dbReference type="EMBL" id="CM023490">
    <property type="protein sequence ID" value="KAH6942195.1"/>
    <property type="molecule type" value="Genomic_DNA"/>
</dbReference>
<proteinExistence type="predicted"/>